<gene>
    <name evidence="1" type="ORF">LMTR13_11695</name>
</gene>
<evidence type="ECO:0000313" key="1">
    <source>
        <dbReference type="EMBL" id="ANW00739.1"/>
    </source>
</evidence>
<dbReference type="EMBL" id="CP016428">
    <property type="protein sequence ID" value="ANW00739.1"/>
    <property type="molecule type" value="Genomic_DNA"/>
</dbReference>
<accession>A0A1B1UD93</accession>
<reference evidence="1 2" key="1">
    <citation type="submission" date="2016-07" db="EMBL/GenBank/DDBJ databases">
        <title>Complete genome sequence of Bradyrhizobium icense LMTR 13T, a potential inoculant strain isolated from lima bean (Phaseolus lunatus) in Peru.</title>
        <authorList>
            <person name="Ormeno-Orrillo E."/>
            <person name="Duran D."/>
            <person name="Rogel M.A."/>
            <person name="Rey L."/>
            <person name="Imperial J."/>
            <person name="Ruiz-Argueso T."/>
            <person name="Martinez-Romero E."/>
        </authorList>
    </citation>
    <scope>NUCLEOTIDE SEQUENCE [LARGE SCALE GENOMIC DNA]</scope>
    <source>
        <strain evidence="1 2">LMTR 13</strain>
    </source>
</reference>
<proteinExistence type="predicted"/>
<dbReference type="Proteomes" id="UP000092839">
    <property type="component" value="Chromosome"/>
</dbReference>
<name>A0A1B1UD93_9BRAD</name>
<evidence type="ECO:0000313" key="2">
    <source>
        <dbReference type="Proteomes" id="UP000092839"/>
    </source>
</evidence>
<protein>
    <submittedName>
        <fullName evidence="1">Uncharacterized protein</fullName>
    </submittedName>
</protein>
<keyword evidence="2" id="KW-1185">Reference proteome</keyword>
<organism evidence="1 2">
    <name type="scientific">Bradyrhizobium icense</name>
    <dbReference type="NCBI Taxonomy" id="1274631"/>
    <lineage>
        <taxon>Bacteria</taxon>
        <taxon>Pseudomonadati</taxon>
        <taxon>Pseudomonadota</taxon>
        <taxon>Alphaproteobacteria</taxon>
        <taxon>Hyphomicrobiales</taxon>
        <taxon>Nitrobacteraceae</taxon>
        <taxon>Bradyrhizobium</taxon>
    </lineage>
</organism>
<dbReference type="KEGG" id="bic:LMTR13_11695"/>
<dbReference type="AlphaFoldDB" id="A0A1B1UD93"/>
<sequence>MVYVAKERCKDRWATYNLEAIWSYETGCSVRIGGGLVREEYVSFDRRNLTAPPAGGFAKPAEALARPDWVILGPSNVAGQKNAR</sequence>